<dbReference type="GO" id="GO:0008902">
    <property type="term" value="F:hydroxymethylpyrimidine kinase activity"/>
    <property type="evidence" value="ECO:0007669"/>
    <property type="project" value="UniProtKB-EC"/>
</dbReference>
<keyword evidence="5" id="KW-1185">Reference proteome</keyword>
<feature type="domain" description="Pyridoxamine kinase/Phosphomethylpyrimidine kinase" evidence="3">
    <location>
        <begin position="16"/>
        <end position="256"/>
    </location>
</feature>
<comment type="pathway">
    <text evidence="1">Cofactor biosynthesis; thiamine diphosphate biosynthesis.</text>
</comment>
<dbReference type="InterPro" id="IPR013749">
    <property type="entry name" value="PM/HMP-P_kinase-1"/>
</dbReference>
<dbReference type="AlphaFoldDB" id="A0A848HI18"/>
<dbReference type="EMBL" id="JABBGG010000004">
    <property type="protein sequence ID" value="NML61045.1"/>
    <property type="molecule type" value="Genomic_DNA"/>
</dbReference>
<organism evidence="4 5">
    <name type="scientific">Massilia polaris</name>
    <dbReference type="NCBI Taxonomy" id="2728846"/>
    <lineage>
        <taxon>Bacteria</taxon>
        <taxon>Pseudomonadati</taxon>
        <taxon>Pseudomonadota</taxon>
        <taxon>Betaproteobacteria</taxon>
        <taxon>Burkholderiales</taxon>
        <taxon>Oxalobacteraceae</taxon>
        <taxon>Telluria group</taxon>
        <taxon>Massilia</taxon>
    </lineage>
</organism>
<gene>
    <name evidence="4" type="ORF">HHL21_08125</name>
</gene>
<dbReference type="Gene3D" id="3.40.1190.20">
    <property type="match status" value="1"/>
</dbReference>
<dbReference type="EC" id="2.7.1.49" evidence="2"/>
<keyword evidence="4" id="KW-0418">Kinase</keyword>
<evidence type="ECO:0000313" key="5">
    <source>
        <dbReference type="Proteomes" id="UP000583752"/>
    </source>
</evidence>
<evidence type="ECO:0000256" key="1">
    <source>
        <dbReference type="ARBA" id="ARBA00004948"/>
    </source>
</evidence>
<reference evidence="4 5" key="1">
    <citation type="submission" date="2020-04" db="EMBL/GenBank/DDBJ databases">
        <title>Massilia sp. RP-1-19 isolated from soil.</title>
        <authorList>
            <person name="Dahal R.H."/>
        </authorList>
    </citation>
    <scope>NUCLEOTIDE SEQUENCE [LARGE SCALE GENOMIC DNA]</scope>
    <source>
        <strain evidence="4 5">RP-1-19</strain>
    </source>
</reference>
<dbReference type="PANTHER" id="PTHR20858:SF17">
    <property type="entry name" value="HYDROXYMETHYLPYRIMIDINE_PHOSPHOMETHYLPYRIMIDINE KINASE THI20-RELATED"/>
    <property type="match status" value="1"/>
</dbReference>
<sequence length="279" mass="28673">MQNQSSPLILCFGVSDPSGATGIQSDLACFSAHGCHGLSVTTALLIADTAHVDDMHEIDADWVIDQARVLLEDMPIGAFKVGALASVEQVAAVAEIVSDYPDIPMVLDPFLSSLPDSGLLDDDMLTAVRQILVPQAALLLVSQVELARMAETWRDGPGTLAEDVAELTGTGCGYVLVTGTGSAGGRLSDTLYGEDGEIARYSTPTLPGPFIGAGSTISGTLAAMLASGADPLQATPAALAFTAGALAHAQRFGMGKLVPNKFFNAAQAAAMNPTSTPIE</sequence>
<dbReference type="InterPro" id="IPR029056">
    <property type="entry name" value="Ribokinase-like"/>
</dbReference>
<dbReference type="GO" id="GO:0009229">
    <property type="term" value="P:thiamine diphosphate biosynthetic process"/>
    <property type="evidence" value="ECO:0007669"/>
    <property type="project" value="UniProtKB-UniPathway"/>
</dbReference>
<evidence type="ECO:0000256" key="2">
    <source>
        <dbReference type="ARBA" id="ARBA00012135"/>
    </source>
</evidence>
<dbReference type="InterPro" id="IPR004399">
    <property type="entry name" value="HMP/HMP-P_kinase_dom"/>
</dbReference>
<keyword evidence="4" id="KW-0808">Transferase</keyword>
<name>A0A848HI18_9BURK</name>
<proteinExistence type="predicted"/>
<dbReference type="Pfam" id="PF08543">
    <property type="entry name" value="Phos_pyr_kin"/>
    <property type="match status" value="1"/>
</dbReference>
<dbReference type="Proteomes" id="UP000583752">
    <property type="component" value="Unassembled WGS sequence"/>
</dbReference>
<evidence type="ECO:0000259" key="3">
    <source>
        <dbReference type="Pfam" id="PF08543"/>
    </source>
</evidence>
<dbReference type="UniPathway" id="UPA00060">
    <property type="reaction ID" value="UER00138"/>
</dbReference>
<dbReference type="SUPFAM" id="SSF53613">
    <property type="entry name" value="Ribokinase-like"/>
    <property type="match status" value="1"/>
</dbReference>
<evidence type="ECO:0000313" key="4">
    <source>
        <dbReference type="EMBL" id="NML61045.1"/>
    </source>
</evidence>
<accession>A0A848HI18</accession>
<dbReference type="CDD" id="cd01169">
    <property type="entry name" value="HMPP_kinase"/>
    <property type="match status" value="1"/>
</dbReference>
<dbReference type="GO" id="GO:0005829">
    <property type="term" value="C:cytosol"/>
    <property type="evidence" value="ECO:0007669"/>
    <property type="project" value="TreeGrafter"/>
</dbReference>
<dbReference type="GO" id="GO:0008972">
    <property type="term" value="F:phosphomethylpyrimidine kinase activity"/>
    <property type="evidence" value="ECO:0007669"/>
    <property type="project" value="InterPro"/>
</dbReference>
<dbReference type="GO" id="GO:0009228">
    <property type="term" value="P:thiamine biosynthetic process"/>
    <property type="evidence" value="ECO:0007669"/>
    <property type="project" value="InterPro"/>
</dbReference>
<dbReference type="PANTHER" id="PTHR20858">
    <property type="entry name" value="PHOSPHOMETHYLPYRIMIDINE KINASE"/>
    <property type="match status" value="1"/>
</dbReference>
<protein>
    <recommendedName>
        <fullName evidence="2">hydroxymethylpyrimidine kinase</fullName>
        <ecNumber evidence="2">2.7.1.49</ecNumber>
    </recommendedName>
</protein>
<comment type="caution">
    <text evidence="4">The sequence shown here is derived from an EMBL/GenBank/DDBJ whole genome shotgun (WGS) entry which is preliminary data.</text>
</comment>